<keyword evidence="5" id="KW-0029">Amino-acid transport</keyword>
<feature type="domain" description="Amino acid transporter transmembrane" evidence="10">
    <location>
        <begin position="251"/>
        <end position="687"/>
    </location>
</feature>
<feature type="compositionally biased region" description="Polar residues" evidence="8">
    <location>
        <begin position="224"/>
        <end position="233"/>
    </location>
</feature>
<dbReference type="VEuPathDB" id="FungiDB:MELLADRAFT_94434"/>
<dbReference type="HOGENOM" id="CLU_009646_8_0_1"/>
<evidence type="ECO:0000256" key="5">
    <source>
        <dbReference type="ARBA" id="ARBA00022970"/>
    </source>
</evidence>
<dbReference type="Proteomes" id="UP000001072">
    <property type="component" value="Unassembled WGS sequence"/>
</dbReference>
<feature type="transmembrane region" description="Helical" evidence="9">
    <location>
        <begin position="332"/>
        <end position="353"/>
    </location>
</feature>
<dbReference type="eggNOG" id="KOG1303">
    <property type="taxonomic scope" value="Eukaryota"/>
</dbReference>
<feature type="compositionally biased region" description="Polar residues" evidence="8">
    <location>
        <begin position="162"/>
        <end position="173"/>
    </location>
</feature>
<feature type="transmembrane region" description="Helical" evidence="9">
    <location>
        <begin position="604"/>
        <end position="625"/>
    </location>
</feature>
<dbReference type="InterPro" id="IPR013057">
    <property type="entry name" value="AA_transpt_TM"/>
</dbReference>
<feature type="compositionally biased region" description="Acidic residues" evidence="8">
    <location>
        <begin position="73"/>
        <end position="85"/>
    </location>
</feature>
<evidence type="ECO:0000256" key="7">
    <source>
        <dbReference type="ARBA" id="ARBA00023136"/>
    </source>
</evidence>
<keyword evidence="4 9" id="KW-0812">Transmembrane</keyword>
<dbReference type="InParanoid" id="F4RBI2"/>
<proteinExistence type="inferred from homology"/>
<dbReference type="STRING" id="747676.F4RBI2"/>
<comment type="similarity">
    <text evidence="2">Belongs to the amino acid/polyamine transporter 2 family.</text>
</comment>
<dbReference type="RefSeq" id="XP_007406659.1">
    <property type="nucleotide sequence ID" value="XM_007406597.1"/>
</dbReference>
<evidence type="ECO:0000313" key="11">
    <source>
        <dbReference type="EMBL" id="EGG10358.1"/>
    </source>
</evidence>
<feature type="transmembrane region" description="Helical" evidence="9">
    <location>
        <begin position="667"/>
        <end position="689"/>
    </location>
</feature>
<gene>
    <name evidence="11" type="ORF">MELLADRAFT_94434</name>
</gene>
<evidence type="ECO:0000256" key="3">
    <source>
        <dbReference type="ARBA" id="ARBA00022448"/>
    </source>
</evidence>
<comment type="subcellular location">
    <subcellularLocation>
        <location evidence="1">Membrane</location>
        <topology evidence="1">Multi-pass membrane protein</topology>
    </subcellularLocation>
</comment>
<evidence type="ECO:0000256" key="9">
    <source>
        <dbReference type="SAM" id="Phobius"/>
    </source>
</evidence>
<evidence type="ECO:0000256" key="4">
    <source>
        <dbReference type="ARBA" id="ARBA00022692"/>
    </source>
</evidence>
<dbReference type="GO" id="GO:0005774">
    <property type="term" value="C:vacuolar membrane"/>
    <property type="evidence" value="ECO:0007669"/>
    <property type="project" value="TreeGrafter"/>
</dbReference>
<evidence type="ECO:0000256" key="1">
    <source>
        <dbReference type="ARBA" id="ARBA00004141"/>
    </source>
</evidence>
<feature type="region of interest" description="Disordered" evidence="8">
    <location>
        <begin position="118"/>
        <end position="143"/>
    </location>
</feature>
<feature type="transmembrane region" description="Helical" evidence="9">
    <location>
        <begin position="519"/>
        <end position="539"/>
    </location>
</feature>
<feature type="compositionally biased region" description="Polar residues" evidence="8">
    <location>
        <begin position="565"/>
        <end position="586"/>
    </location>
</feature>
<dbReference type="KEGG" id="mlr:MELLADRAFT_94434"/>
<dbReference type="OrthoDB" id="2499304at2759"/>
<feature type="region of interest" description="Disordered" evidence="8">
    <location>
        <begin position="221"/>
        <end position="242"/>
    </location>
</feature>
<protein>
    <recommendedName>
        <fullName evidence="10">Amino acid transporter transmembrane domain-containing protein</fullName>
    </recommendedName>
</protein>
<feature type="region of interest" description="Disordered" evidence="8">
    <location>
        <begin position="162"/>
        <end position="205"/>
    </location>
</feature>
<feature type="transmembrane region" description="Helical" evidence="9">
    <location>
        <begin position="479"/>
        <end position="499"/>
    </location>
</feature>
<feature type="transmembrane region" description="Helical" evidence="9">
    <location>
        <begin position="631"/>
        <end position="655"/>
    </location>
</feature>
<keyword evidence="6 9" id="KW-1133">Transmembrane helix</keyword>
<dbReference type="Pfam" id="PF01490">
    <property type="entry name" value="Aa_trans"/>
    <property type="match status" value="1"/>
</dbReference>
<keyword evidence="12" id="KW-1185">Reference proteome</keyword>
<dbReference type="GO" id="GO:0015179">
    <property type="term" value="F:L-amino acid transmembrane transporter activity"/>
    <property type="evidence" value="ECO:0007669"/>
    <property type="project" value="TreeGrafter"/>
</dbReference>
<feature type="transmembrane region" description="Helical" evidence="9">
    <location>
        <begin position="280"/>
        <end position="300"/>
    </location>
</feature>
<feature type="region of interest" description="Disordered" evidence="8">
    <location>
        <begin position="563"/>
        <end position="594"/>
    </location>
</feature>
<evidence type="ECO:0000256" key="6">
    <source>
        <dbReference type="ARBA" id="ARBA00022989"/>
    </source>
</evidence>
<sequence>MQPSTPPTPTINVRDGNQNQQESYRGVIASSIDLVHSYSRSQSFINENLPSSFNYSSFSTSYQTNRLQPDVESQWEADDENEENESLALSHEETGYISDEEPDLSSIDDHQPEVRQLLEPSTPKPRRMRHSASHNPQTLRGGLQDFWSRRLSINFRNLKPSTSSLKASSHLTNSSHLGKSSESSLRPIQNLERSDRQSVITDSQSAQAFRPYPKRRIASEAQPAFSSSSNDTTYHNHVEGDTLPAPPAIGTSTFGQTLFNSFNVLCGVGLLSEPLAFSSAGWVSSIFLFLFCGLATNYTAKILARLMMEDRTLLTYNDICCKAFGRSMQYPIAGLFCLELFALSVALMVIFGDSMSTIFSNQSPTIFKLMAFFLVIPTIFMPFKILSYTSLIGLCSSLTLVSVVIIDGFLKSDSPGSIFFPAKTSLWPNSKWGLSAGLMMSGVSKDKNISHNYTTCHSVIPSLARDMRNPQEFNCMIDYAYLLAGSMYAIIGVVGYLMFGDSVSQEITHDILVTPGFPVFINQLAIWMVAINPIAKFALSTRPLNLTIEHLLSLGTGEVDDPHAIQSQPSSSGTHQTIEHQTVSRSQDTKSHIPKRKAVKLTKAFGRIISRITVTTLVVAVSIIIPDFDRVMSFLGAFAAFVICIVLPVSAELLLNQNQNRHKFFIGLDFVLLILSILMAIIGTVYSFLP</sequence>
<evidence type="ECO:0000259" key="10">
    <source>
        <dbReference type="Pfam" id="PF01490"/>
    </source>
</evidence>
<organism evidence="12">
    <name type="scientific">Melampsora larici-populina (strain 98AG31 / pathotype 3-4-7)</name>
    <name type="common">Poplar leaf rust fungus</name>
    <dbReference type="NCBI Taxonomy" id="747676"/>
    <lineage>
        <taxon>Eukaryota</taxon>
        <taxon>Fungi</taxon>
        <taxon>Dikarya</taxon>
        <taxon>Basidiomycota</taxon>
        <taxon>Pucciniomycotina</taxon>
        <taxon>Pucciniomycetes</taxon>
        <taxon>Pucciniales</taxon>
        <taxon>Melampsoraceae</taxon>
        <taxon>Melampsora</taxon>
    </lineage>
</organism>
<keyword evidence="7 9" id="KW-0472">Membrane</keyword>
<feature type="region of interest" description="Disordered" evidence="8">
    <location>
        <begin position="1"/>
        <end position="23"/>
    </location>
</feature>
<dbReference type="PANTHER" id="PTHR22950">
    <property type="entry name" value="AMINO ACID TRANSPORTER"/>
    <property type="match status" value="1"/>
</dbReference>
<dbReference type="PANTHER" id="PTHR22950:SF692">
    <property type="entry name" value="TRANSMEMBRANE AMINO ACID TRANSPORTER FAMILY PROTEIN"/>
    <property type="match status" value="1"/>
</dbReference>
<evidence type="ECO:0000256" key="2">
    <source>
        <dbReference type="ARBA" id="ARBA00008066"/>
    </source>
</evidence>
<keyword evidence="3" id="KW-0813">Transport</keyword>
<feature type="compositionally biased region" description="Low complexity" evidence="8">
    <location>
        <begin position="174"/>
        <end position="184"/>
    </location>
</feature>
<accession>F4RBI2</accession>
<dbReference type="AlphaFoldDB" id="F4RBI2"/>
<feature type="transmembrane region" description="Helical" evidence="9">
    <location>
        <begin position="365"/>
        <end position="385"/>
    </location>
</feature>
<dbReference type="EMBL" id="GL883095">
    <property type="protein sequence ID" value="EGG10358.1"/>
    <property type="molecule type" value="Genomic_DNA"/>
</dbReference>
<evidence type="ECO:0000256" key="8">
    <source>
        <dbReference type="SAM" id="MobiDB-lite"/>
    </source>
</evidence>
<feature type="region of interest" description="Disordered" evidence="8">
    <location>
        <begin position="65"/>
        <end position="90"/>
    </location>
</feature>
<reference evidence="12" key="1">
    <citation type="journal article" date="2011" name="Proc. Natl. Acad. Sci. U.S.A.">
        <title>Obligate biotrophy features unraveled by the genomic analysis of rust fungi.</title>
        <authorList>
            <person name="Duplessis S."/>
            <person name="Cuomo C.A."/>
            <person name="Lin Y.-C."/>
            <person name="Aerts A."/>
            <person name="Tisserant E."/>
            <person name="Veneault-Fourrey C."/>
            <person name="Joly D.L."/>
            <person name="Hacquard S."/>
            <person name="Amselem J."/>
            <person name="Cantarel B.L."/>
            <person name="Chiu R."/>
            <person name="Coutinho P.M."/>
            <person name="Feau N."/>
            <person name="Field M."/>
            <person name="Frey P."/>
            <person name="Gelhaye E."/>
            <person name="Goldberg J."/>
            <person name="Grabherr M.G."/>
            <person name="Kodira C.D."/>
            <person name="Kohler A."/>
            <person name="Kuees U."/>
            <person name="Lindquist E.A."/>
            <person name="Lucas S.M."/>
            <person name="Mago R."/>
            <person name="Mauceli E."/>
            <person name="Morin E."/>
            <person name="Murat C."/>
            <person name="Pangilinan J.L."/>
            <person name="Park R."/>
            <person name="Pearson M."/>
            <person name="Quesneville H."/>
            <person name="Rouhier N."/>
            <person name="Sakthikumar S."/>
            <person name="Salamov A.A."/>
            <person name="Schmutz J."/>
            <person name="Selles B."/>
            <person name="Shapiro H."/>
            <person name="Tanguay P."/>
            <person name="Tuskan G.A."/>
            <person name="Henrissat B."/>
            <person name="Van de Peer Y."/>
            <person name="Rouze P."/>
            <person name="Ellis J.G."/>
            <person name="Dodds P.N."/>
            <person name="Schein J.E."/>
            <person name="Zhong S."/>
            <person name="Hamelin R.C."/>
            <person name="Grigoriev I.V."/>
            <person name="Szabo L.J."/>
            <person name="Martin F."/>
        </authorList>
    </citation>
    <scope>NUCLEOTIDE SEQUENCE [LARGE SCALE GENOMIC DNA]</scope>
    <source>
        <strain evidence="12">98AG31 / pathotype 3-4-7</strain>
    </source>
</reference>
<name>F4RBI2_MELLP</name>
<dbReference type="GeneID" id="18936883"/>
<evidence type="ECO:0000313" key="12">
    <source>
        <dbReference type="Proteomes" id="UP000001072"/>
    </source>
</evidence>